<accession>A2EDA2</accession>
<dbReference type="InParanoid" id="A2EDA2"/>
<dbReference type="EMBL" id="DS113359">
    <property type="protein sequence ID" value="EAY09360.1"/>
    <property type="molecule type" value="Genomic_DNA"/>
</dbReference>
<dbReference type="InterPro" id="IPR011044">
    <property type="entry name" value="Quino_amine_DH_bsu"/>
</dbReference>
<dbReference type="AlphaFoldDB" id="A2EDA2"/>
<gene>
    <name evidence="1" type="ORF">TVAG_417820</name>
</gene>
<evidence type="ECO:0000313" key="1">
    <source>
        <dbReference type="EMBL" id="EAY09360.1"/>
    </source>
</evidence>
<protein>
    <submittedName>
        <fullName evidence="1">Uncharacterized protein</fullName>
    </submittedName>
</protein>
<sequence>MNEDTERNELIKEIKKELRLFKDITAKIQTLGDNRPAENPFKLYSYRKYENPTMTVTLEASKDIPHQVIKYKYIQSTSKIVFATERCLYICQIPIIYTPVKITLTLEMGNLVDFAILDTSSIIVCQLDDGSVFPFLMKEWGWGNKMLTSTQNIQICSSKSHFMLIEQPNSVYISDSTFHQIYNNHICSQQIVFGQLSKNGEFACFYTDTNEILVFSISTLQIIHTEKANCQSFSFSNDDKSLLVQNPSTISVFSLEKNSFVYAYDIKNSCADFGIDFYTVLGQTSEMPRKGLIFVDMNEGKLLSHLVLNDEDIIDFTSELSDVYHICMRIKSNTFVVFKIRLGVPIT</sequence>
<evidence type="ECO:0000313" key="2">
    <source>
        <dbReference type="Proteomes" id="UP000001542"/>
    </source>
</evidence>
<dbReference type="KEGG" id="tva:4767277"/>
<proteinExistence type="predicted"/>
<dbReference type="SUPFAM" id="SSF50969">
    <property type="entry name" value="YVTN repeat-like/Quinoprotein amine dehydrogenase"/>
    <property type="match status" value="1"/>
</dbReference>
<organism evidence="1 2">
    <name type="scientific">Trichomonas vaginalis (strain ATCC PRA-98 / G3)</name>
    <dbReference type="NCBI Taxonomy" id="412133"/>
    <lineage>
        <taxon>Eukaryota</taxon>
        <taxon>Metamonada</taxon>
        <taxon>Parabasalia</taxon>
        <taxon>Trichomonadida</taxon>
        <taxon>Trichomonadidae</taxon>
        <taxon>Trichomonas</taxon>
    </lineage>
</organism>
<reference evidence="1" key="1">
    <citation type="submission" date="2006-10" db="EMBL/GenBank/DDBJ databases">
        <authorList>
            <person name="Amadeo P."/>
            <person name="Zhao Q."/>
            <person name="Wortman J."/>
            <person name="Fraser-Liggett C."/>
            <person name="Carlton J."/>
        </authorList>
    </citation>
    <scope>NUCLEOTIDE SEQUENCE</scope>
    <source>
        <strain evidence="1">G3</strain>
    </source>
</reference>
<dbReference type="VEuPathDB" id="TrichDB:TVAG_417820"/>
<reference evidence="1" key="2">
    <citation type="journal article" date="2007" name="Science">
        <title>Draft genome sequence of the sexually transmitted pathogen Trichomonas vaginalis.</title>
        <authorList>
            <person name="Carlton J.M."/>
            <person name="Hirt R.P."/>
            <person name="Silva J.C."/>
            <person name="Delcher A.L."/>
            <person name="Schatz M."/>
            <person name="Zhao Q."/>
            <person name="Wortman J.R."/>
            <person name="Bidwell S.L."/>
            <person name="Alsmark U.C.M."/>
            <person name="Besteiro S."/>
            <person name="Sicheritz-Ponten T."/>
            <person name="Noel C.J."/>
            <person name="Dacks J.B."/>
            <person name="Foster P.G."/>
            <person name="Simillion C."/>
            <person name="Van de Peer Y."/>
            <person name="Miranda-Saavedra D."/>
            <person name="Barton G.J."/>
            <person name="Westrop G.D."/>
            <person name="Mueller S."/>
            <person name="Dessi D."/>
            <person name="Fiori P.L."/>
            <person name="Ren Q."/>
            <person name="Paulsen I."/>
            <person name="Zhang H."/>
            <person name="Bastida-Corcuera F.D."/>
            <person name="Simoes-Barbosa A."/>
            <person name="Brown M.T."/>
            <person name="Hayes R.D."/>
            <person name="Mukherjee M."/>
            <person name="Okumura C.Y."/>
            <person name="Schneider R."/>
            <person name="Smith A.J."/>
            <person name="Vanacova S."/>
            <person name="Villalvazo M."/>
            <person name="Haas B.J."/>
            <person name="Pertea M."/>
            <person name="Feldblyum T.V."/>
            <person name="Utterback T.R."/>
            <person name="Shu C.L."/>
            <person name="Osoegawa K."/>
            <person name="de Jong P.J."/>
            <person name="Hrdy I."/>
            <person name="Horvathova L."/>
            <person name="Zubacova Z."/>
            <person name="Dolezal P."/>
            <person name="Malik S.B."/>
            <person name="Logsdon J.M. Jr."/>
            <person name="Henze K."/>
            <person name="Gupta A."/>
            <person name="Wang C.C."/>
            <person name="Dunne R.L."/>
            <person name="Upcroft J.A."/>
            <person name="Upcroft P."/>
            <person name="White O."/>
            <person name="Salzberg S.L."/>
            <person name="Tang P."/>
            <person name="Chiu C.-H."/>
            <person name="Lee Y.-S."/>
            <person name="Embley T.M."/>
            <person name="Coombs G.H."/>
            <person name="Mottram J.C."/>
            <person name="Tachezy J."/>
            <person name="Fraser-Liggett C.M."/>
            <person name="Johnson P.J."/>
        </authorList>
    </citation>
    <scope>NUCLEOTIDE SEQUENCE [LARGE SCALE GENOMIC DNA]</scope>
    <source>
        <strain evidence="1">G3</strain>
    </source>
</reference>
<dbReference type="RefSeq" id="XP_001321583.1">
    <property type="nucleotide sequence ID" value="XM_001321548.1"/>
</dbReference>
<dbReference type="Proteomes" id="UP000001542">
    <property type="component" value="Unassembled WGS sequence"/>
</dbReference>
<name>A2EDA2_TRIV3</name>
<keyword evidence="2" id="KW-1185">Reference proteome</keyword>
<dbReference type="VEuPathDB" id="TrichDB:TVAGG3_0876180"/>